<protein>
    <submittedName>
        <fullName evidence="2">DUF4821 domain-containing protein</fullName>
    </submittedName>
</protein>
<dbReference type="STRING" id="37001.A0A1A9X2Z5"/>
<dbReference type="EnsemblMetazoa" id="GBRI042448-RA">
    <property type="protein sequence ID" value="GBRI042448-PA"/>
    <property type="gene ID" value="GBRI042448"/>
</dbReference>
<name>A0A1A9X2Z5_9MUSC</name>
<proteinExistence type="predicted"/>
<evidence type="ECO:0000259" key="1">
    <source>
        <dbReference type="Pfam" id="PF16092"/>
    </source>
</evidence>
<evidence type="ECO:0000313" key="2">
    <source>
        <dbReference type="EnsemblMetazoa" id="GBRI042448-PA"/>
    </source>
</evidence>
<dbReference type="InterPro" id="IPR038884">
    <property type="entry name" value="CFAP61"/>
</dbReference>
<feature type="domain" description="Cilia- and flagella-associated protein 61 N-terminal" evidence="1">
    <location>
        <begin position="7"/>
        <end position="275"/>
    </location>
</feature>
<reference evidence="2" key="2">
    <citation type="submission" date="2020-05" db="UniProtKB">
        <authorList>
            <consortium name="EnsemblMetazoa"/>
        </authorList>
    </citation>
    <scope>IDENTIFICATION</scope>
    <source>
        <strain evidence="2">IAEA</strain>
    </source>
</reference>
<organism evidence="2 3">
    <name type="scientific">Glossina brevipalpis</name>
    <dbReference type="NCBI Taxonomy" id="37001"/>
    <lineage>
        <taxon>Eukaryota</taxon>
        <taxon>Metazoa</taxon>
        <taxon>Ecdysozoa</taxon>
        <taxon>Arthropoda</taxon>
        <taxon>Hexapoda</taxon>
        <taxon>Insecta</taxon>
        <taxon>Pterygota</taxon>
        <taxon>Neoptera</taxon>
        <taxon>Endopterygota</taxon>
        <taxon>Diptera</taxon>
        <taxon>Brachycera</taxon>
        <taxon>Muscomorpha</taxon>
        <taxon>Hippoboscoidea</taxon>
        <taxon>Glossinidae</taxon>
        <taxon>Glossina</taxon>
    </lineage>
</organism>
<accession>A0A1A9X2Z5</accession>
<dbReference type="Pfam" id="PF16092">
    <property type="entry name" value="CFAP61_N"/>
    <property type="match status" value="1"/>
</dbReference>
<sequence>METFYDIRNANVEDFEAIINFLFAPSIKFFGEPQAKHFSAQTYFSRHVSHRLLIRKVDATNAIVGYAELNNAPYIPALLEDCWMDWLAFHYCTRLPLSVTNTYFFNTFIYNDSHNPQMLKQIVEEFFFRENKIRYIITPEAPDWSETYHNVHPNYQCLEAVSHIFYPLCFSAVTCPNTECIHVIYRDEMISTMRYRLALAEDNDDIVDIVHADRPELKTSLGDFYIAEELLSNNSRSLLIIHNITSGFVWLNEDLNVYSLLENFELDMFGNLIKFNSRQKFREKPIKINVATRTAQHLLFSFEAIEDLYDEESDTLSNSLSSDETPVDDSGKEHGDFLRKCRLLDGNLECADHYVKVQSVDHAIRYNIPDELDNFPYDGYPNAFSIQMFGLIETHDPRRMYSFLSTAFVAFPDRDYCLLSVAVTIRMTPSLFEILKYFIKATPRPGCKIFEHLYVTHRSAIYGDLSIVRLRPKDKNDILNLFEDPEETRQTARRTTLRSTFVAGRISMVTNVRDMSKMLTSEDTKNQAAFDRKTVKAYLELILEDPTSSYECFTIRCGNSTKPPDENSLIGFVVIKPFLYNCSLHKHYILPKADENVNLFSAELLALKLHPFFHNQADVIFRELGRQTHYRQFYHFKPSQSTPVCNDLITNMQPIEPRRMKKVWFCDFELHTVRNSRSTSTYTDINENSETQTVDYLKDYYSLFSNNLRPSVISGNATNIVVIGFGDMCKALLRLLIFGLSTVSNHMCTNNFLPSLNITVIANPGVVEAEYDFKFKCEYCQNQNDCYINFNNGDAFIRDVSDRLDARLWVRFLGGVVEDIALYVL</sequence>
<dbReference type="PANTHER" id="PTHR21178">
    <property type="entry name" value="CILIA- AND FLAGELLA-ASSOCIATED PROTEIN 61"/>
    <property type="match status" value="1"/>
</dbReference>
<dbReference type="PANTHER" id="PTHR21178:SF8">
    <property type="entry name" value="CILIA- AND FLAGELLA-ASSOCIATED PROTEIN 61"/>
    <property type="match status" value="1"/>
</dbReference>
<dbReference type="Proteomes" id="UP000091820">
    <property type="component" value="Unassembled WGS sequence"/>
</dbReference>
<dbReference type="VEuPathDB" id="VectorBase:GBRI042448"/>
<evidence type="ECO:0000313" key="3">
    <source>
        <dbReference type="Proteomes" id="UP000091820"/>
    </source>
</evidence>
<reference evidence="3" key="1">
    <citation type="submission" date="2014-03" db="EMBL/GenBank/DDBJ databases">
        <authorList>
            <person name="Aksoy S."/>
            <person name="Warren W."/>
            <person name="Wilson R.K."/>
        </authorList>
    </citation>
    <scope>NUCLEOTIDE SEQUENCE [LARGE SCALE GENOMIC DNA]</scope>
    <source>
        <strain evidence="3">IAEA</strain>
    </source>
</reference>
<dbReference type="AlphaFoldDB" id="A0A1A9X2Z5"/>
<keyword evidence="3" id="KW-1185">Reference proteome</keyword>
<dbReference type="InterPro" id="IPR032151">
    <property type="entry name" value="CFAP61_N"/>
</dbReference>